<name>A0A1M5X6C4_9BACI</name>
<accession>A0A1M5X6C4</accession>
<feature type="domain" description="YozE SAM-like" evidence="1">
    <location>
        <begin position="3"/>
        <end position="65"/>
    </location>
</feature>
<keyword evidence="3" id="KW-1185">Reference proteome</keyword>
<dbReference type="OrthoDB" id="2300711at2"/>
<dbReference type="Proteomes" id="UP000184079">
    <property type="component" value="Unassembled WGS sequence"/>
</dbReference>
<dbReference type="InterPro" id="IPR036806">
    <property type="entry name" value="YozE_SAM-like_sf"/>
</dbReference>
<sequence>MNFKEWLMHFRNVDRPIGDLAKDVENDKCFPDTNDEDEIREHLESHNAMDAALDTFEYVYSFYKEDTKP</sequence>
<dbReference type="Pfam" id="PF06855">
    <property type="entry name" value="YozE_SAM_like"/>
    <property type="match status" value="1"/>
</dbReference>
<dbReference type="SUPFAM" id="SSF140652">
    <property type="entry name" value="YozE-like"/>
    <property type="match status" value="1"/>
</dbReference>
<dbReference type="Gene3D" id="1.10.150.260">
    <property type="entry name" value="YozE SAM-like"/>
    <property type="match status" value="1"/>
</dbReference>
<gene>
    <name evidence="2" type="ORF">SAMN05421807_1222</name>
</gene>
<dbReference type="RefSeq" id="WP_073012858.1">
    <property type="nucleotide sequence ID" value="NZ_FQXD01000022.1"/>
</dbReference>
<reference evidence="3" key="1">
    <citation type="submission" date="2016-11" db="EMBL/GenBank/DDBJ databases">
        <authorList>
            <person name="Varghese N."/>
            <person name="Submissions S."/>
        </authorList>
    </citation>
    <scope>NUCLEOTIDE SEQUENCE [LARGE SCALE GENOMIC DNA]</scope>
    <source>
        <strain evidence="3">CGMCC 1.6496</strain>
    </source>
</reference>
<evidence type="ECO:0000313" key="3">
    <source>
        <dbReference type="Proteomes" id="UP000184079"/>
    </source>
</evidence>
<organism evidence="2 3">
    <name type="scientific">Virgibacillus chiguensis</name>
    <dbReference type="NCBI Taxonomy" id="411959"/>
    <lineage>
        <taxon>Bacteria</taxon>
        <taxon>Bacillati</taxon>
        <taxon>Bacillota</taxon>
        <taxon>Bacilli</taxon>
        <taxon>Bacillales</taxon>
        <taxon>Bacillaceae</taxon>
        <taxon>Virgibacillus</taxon>
    </lineage>
</organism>
<protein>
    <submittedName>
        <fullName evidence="2">YozE SAM-like fold</fullName>
    </submittedName>
</protein>
<dbReference type="EMBL" id="FQXD01000022">
    <property type="protein sequence ID" value="SHH95377.1"/>
    <property type="molecule type" value="Genomic_DNA"/>
</dbReference>
<evidence type="ECO:0000259" key="1">
    <source>
        <dbReference type="Pfam" id="PF06855"/>
    </source>
</evidence>
<evidence type="ECO:0000313" key="2">
    <source>
        <dbReference type="EMBL" id="SHH95377.1"/>
    </source>
</evidence>
<dbReference type="InterPro" id="IPR023089">
    <property type="entry name" value="YozE_SAM-like"/>
</dbReference>
<dbReference type="AlphaFoldDB" id="A0A1M5X6C4"/>
<proteinExistence type="predicted"/>